<accession>A0A075HLR9</accession>
<dbReference type="NCBIfam" id="NF006597">
    <property type="entry name" value="PRK09134.1"/>
    <property type="match status" value="1"/>
</dbReference>
<dbReference type="Gene3D" id="3.40.50.720">
    <property type="entry name" value="NAD(P)-binding Rossmann-like Domain"/>
    <property type="match status" value="1"/>
</dbReference>
<name>A0A075HLR9_9EURY</name>
<evidence type="ECO:0000256" key="3">
    <source>
        <dbReference type="SAM" id="MobiDB-lite"/>
    </source>
</evidence>
<protein>
    <submittedName>
        <fullName evidence="4">Short chain dehydrogenase</fullName>
    </submittedName>
</protein>
<dbReference type="PRINTS" id="PR00081">
    <property type="entry name" value="GDHRDH"/>
</dbReference>
<dbReference type="PANTHER" id="PTHR43639:SF1">
    <property type="entry name" value="SHORT-CHAIN DEHYDROGENASE_REDUCTASE FAMILY PROTEIN"/>
    <property type="match status" value="1"/>
</dbReference>
<evidence type="ECO:0000256" key="2">
    <source>
        <dbReference type="ARBA" id="ARBA00023002"/>
    </source>
</evidence>
<feature type="region of interest" description="Disordered" evidence="3">
    <location>
        <begin position="240"/>
        <end position="268"/>
    </location>
</feature>
<dbReference type="SUPFAM" id="SSF51735">
    <property type="entry name" value="NAD(P)-binding Rossmann-fold domains"/>
    <property type="match status" value="1"/>
</dbReference>
<proteinExistence type="inferred from homology"/>
<keyword evidence="2" id="KW-0560">Oxidoreductase</keyword>
<comment type="similarity">
    <text evidence="1">Belongs to the short-chain dehydrogenases/reductases (SDR) family.</text>
</comment>
<reference evidence="4" key="1">
    <citation type="journal article" date="2014" name="Genome Biol. Evol.">
        <title>Pangenome evidence for extensive interdomain horizontal transfer affecting lineage core and shell genes in uncultured planktonic thaumarchaeota and euryarchaeota.</title>
        <authorList>
            <person name="Deschamps P."/>
            <person name="Zivanovic Y."/>
            <person name="Moreira D."/>
            <person name="Rodriguez-Valera F."/>
            <person name="Lopez-Garcia P."/>
        </authorList>
    </citation>
    <scope>NUCLEOTIDE SEQUENCE</scope>
</reference>
<evidence type="ECO:0000256" key="1">
    <source>
        <dbReference type="ARBA" id="ARBA00006484"/>
    </source>
</evidence>
<sequence length="310" mass="32375">MPLGTPPQPPPRAASASTVGRRVAIECVGQTLAVNHSPTENQQASVDTTGNIGNGPRMLMDRGAVLVTGGARRIGRAISLRLAAEGYSVAVHYRSSEDDAAEVVGQIHSGGGSAVAVQADLSDAGAAASLVSRASSLGSLCGLVNNASLFAHDDIDSIDSEGWDAHMDVNAKSPMLLIRSLNQHIDDNDRACVVNVLDQKIAEPNPDHLSYTASRYALLGLTDALARGLAPRIRVNAVAPGHTMPSEKQTEAGFSRAQSESPLGYGPSPEDVAEAVSYLLGAKAVTGQVLFVDSGERFLSRARDVLFETE</sequence>
<dbReference type="EMBL" id="KF901079">
    <property type="protein sequence ID" value="AIF17346.1"/>
    <property type="molecule type" value="Genomic_DNA"/>
</dbReference>
<dbReference type="GO" id="GO:0016491">
    <property type="term" value="F:oxidoreductase activity"/>
    <property type="evidence" value="ECO:0007669"/>
    <property type="project" value="UniProtKB-KW"/>
</dbReference>
<dbReference type="InterPro" id="IPR036291">
    <property type="entry name" value="NAD(P)-bd_dom_sf"/>
</dbReference>
<organism evidence="4">
    <name type="scientific">uncultured marine group II/III euryarchaeote KM3_77_D02</name>
    <dbReference type="NCBI Taxonomy" id="1456509"/>
    <lineage>
        <taxon>Archaea</taxon>
        <taxon>Methanobacteriati</taxon>
        <taxon>Methanobacteriota</taxon>
        <taxon>environmental samples</taxon>
    </lineage>
</organism>
<dbReference type="Pfam" id="PF13561">
    <property type="entry name" value="adh_short_C2"/>
    <property type="match status" value="1"/>
</dbReference>
<dbReference type="InterPro" id="IPR002347">
    <property type="entry name" value="SDR_fam"/>
</dbReference>
<dbReference type="AlphaFoldDB" id="A0A075HLR9"/>
<dbReference type="PANTHER" id="PTHR43639">
    <property type="entry name" value="OXIDOREDUCTASE, SHORT-CHAIN DEHYDROGENASE/REDUCTASE FAMILY (AFU_ORTHOLOGUE AFUA_5G02870)"/>
    <property type="match status" value="1"/>
</dbReference>
<evidence type="ECO:0000313" key="4">
    <source>
        <dbReference type="EMBL" id="AIF17346.1"/>
    </source>
</evidence>